<keyword evidence="3" id="KW-1185">Reference proteome</keyword>
<dbReference type="AlphaFoldDB" id="A0A2H9U171"/>
<feature type="non-terminal residue" evidence="2">
    <location>
        <position position="1"/>
    </location>
</feature>
<dbReference type="Proteomes" id="UP000235861">
    <property type="component" value="Unassembled WGS sequence"/>
</dbReference>
<feature type="transmembrane region" description="Helical" evidence="1">
    <location>
        <begin position="26"/>
        <end position="54"/>
    </location>
</feature>
<keyword evidence="1" id="KW-0812">Transmembrane</keyword>
<evidence type="ECO:0000313" key="2">
    <source>
        <dbReference type="EMBL" id="PJG57807.1"/>
    </source>
</evidence>
<proteinExistence type="predicted"/>
<organism evidence="2 3">
    <name type="scientific">Aeromonas cavernicola</name>
    <dbReference type="NCBI Taxonomy" id="1006623"/>
    <lineage>
        <taxon>Bacteria</taxon>
        <taxon>Pseudomonadati</taxon>
        <taxon>Pseudomonadota</taxon>
        <taxon>Gammaproteobacteria</taxon>
        <taxon>Aeromonadales</taxon>
        <taxon>Aeromonadaceae</taxon>
        <taxon>Aeromonas</taxon>
    </lineage>
</organism>
<sequence length="76" mass="7866">YHLVDWFGNVGADMFQAMASMATGEVVLLVLAATFGATGVIAGAVAIVIASLLVAHMFEKWDVSGKVVSGLKNAIN</sequence>
<name>A0A2H9U171_9GAMM</name>
<accession>A0A2H9U171</accession>
<reference evidence="2 3" key="1">
    <citation type="submission" date="2017-11" db="EMBL/GenBank/DDBJ databases">
        <title>Draft genome sequence of environmental isolate Aeromonas cavernicola sp. nov. MDC 2508.</title>
        <authorList>
            <person name="Colston S.M."/>
            <person name="Navarro A."/>
            <person name="Martinez-Murcia A.J."/>
            <person name="Graf J."/>
        </authorList>
    </citation>
    <scope>NUCLEOTIDE SEQUENCE [LARGE SCALE GENOMIC DNA]</scope>
    <source>
        <strain evidence="2 3">MDC 2508</strain>
    </source>
</reference>
<evidence type="ECO:0000256" key="1">
    <source>
        <dbReference type="SAM" id="Phobius"/>
    </source>
</evidence>
<evidence type="ECO:0000313" key="3">
    <source>
        <dbReference type="Proteomes" id="UP000235861"/>
    </source>
</evidence>
<protein>
    <submittedName>
        <fullName evidence="2">Uncharacterized protein</fullName>
    </submittedName>
</protein>
<keyword evidence="1" id="KW-0472">Membrane</keyword>
<comment type="caution">
    <text evidence="2">The sequence shown here is derived from an EMBL/GenBank/DDBJ whole genome shotgun (WGS) entry which is preliminary data.</text>
</comment>
<dbReference type="EMBL" id="PGGC01000166">
    <property type="protein sequence ID" value="PJG57807.1"/>
    <property type="molecule type" value="Genomic_DNA"/>
</dbReference>
<keyword evidence="1" id="KW-1133">Transmembrane helix</keyword>
<gene>
    <name evidence="2" type="ORF">CUC53_16025</name>
</gene>
<dbReference type="RefSeq" id="WP_236757941.1">
    <property type="nucleotide sequence ID" value="NZ_PGGC01000166.1"/>
</dbReference>